<organism evidence="1 2">
    <name type="scientific">Trichinella pseudospiralis</name>
    <name type="common">Parasitic roundworm</name>
    <dbReference type="NCBI Taxonomy" id="6337"/>
    <lineage>
        <taxon>Eukaryota</taxon>
        <taxon>Metazoa</taxon>
        <taxon>Ecdysozoa</taxon>
        <taxon>Nematoda</taxon>
        <taxon>Enoplea</taxon>
        <taxon>Dorylaimia</taxon>
        <taxon>Trichinellida</taxon>
        <taxon>Trichinellidae</taxon>
        <taxon>Trichinella</taxon>
    </lineage>
</organism>
<dbReference type="Proteomes" id="UP000054995">
    <property type="component" value="Unassembled WGS sequence"/>
</dbReference>
<accession>A0A0V1E193</accession>
<proteinExistence type="predicted"/>
<dbReference type="EMBL" id="JYDT01001203">
    <property type="protein sequence ID" value="KRY67621.1"/>
    <property type="molecule type" value="Genomic_DNA"/>
</dbReference>
<comment type="caution">
    <text evidence="1">The sequence shown here is derived from an EMBL/GenBank/DDBJ whole genome shotgun (WGS) entry which is preliminary data.</text>
</comment>
<gene>
    <name evidence="1" type="ORF">T4D_2007</name>
</gene>
<name>A0A0V1E193_TRIPS</name>
<evidence type="ECO:0000313" key="1">
    <source>
        <dbReference type="EMBL" id="KRY67621.1"/>
    </source>
</evidence>
<feature type="non-terminal residue" evidence="1">
    <location>
        <position position="48"/>
    </location>
</feature>
<dbReference type="AlphaFoldDB" id="A0A0V1E193"/>
<evidence type="ECO:0000313" key="2">
    <source>
        <dbReference type="Proteomes" id="UP000054995"/>
    </source>
</evidence>
<protein>
    <submittedName>
        <fullName evidence="1">Uncharacterized protein</fullName>
    </submittedName>
</protein>
<sequence length="48" mass="5185">MLVHIEEIDIFESKEWAAYAVSLSFMDANKVSDPALKTAVLLSSCGGP</sequence>
<keyword evidence="2" id="KW-1185">Reference proteome</keyword>
<reference evidence="1 2" key="1">
    <citation type="submission" date="2015-01" db="EMBL/GenBank/DDBJ databases">
        <title>Evolution of Trichinella species and genotypes.</title>
        <authorList>
            <person name="Korhonen P.K."/>
            <person name="Edoardo P."/>
            <person name="Giuseppe L.R."/>
            <person name="Gasser R.B."/>
        </authorList>
    </citation>
    <scope>NUCLEOTIDE SEQUENCE [LARGE SCALE GENOMIC DNA]</scope>
    <source>
        <strain evidence="1">ISS470</strain>
    </source>
</reference>